<dbReference type="Proteomes" id="UP001620626">
    <property type="component" value="Unassembled WGS sequence"/>
</dbReference>
<proteinExistence type="predicted"/>
<dbReference type="AlphaFoldDB" id="A0ABD2LIE9"/>
<evidence type="ECO:0000256" key="1">
    <source>
        <dbReference type="SAM" id="SignalP"/>
    </source>
</evidence>
<accession>A0ABD2LIE9</accession>
<evidence type="ECO:0000313" key="3">
    <source>
        <dbReference type="Proteomes" id="UP001620626"/>
    </source>
</evidence>
<evidence type="ECO:0000313" key="2">
    <source>
        <dbReference type="EMBL" id="KAL3115012.1"/>
    </source>
</evidence>
<name>A0ABD2LIE9_9BILA</name>
<dbReference type="EMBL" id="JBICBT010000402">
    <property type="protein sequence ID" value="KAL3115012.1"/>
    <property type="molecule type" value="Genomic_DNA"/>
</dbReference>
<protein>
    <submittedName>
        <fullName evidence="2">Uncharacterized protein</fullName>
    </submittedName>
</protein>
<gene>
    <name evidence="2" type="ORF">niasHT_019988</name>
</gene>
<feature type="signal peptide" evidence="1">
    <location>
        <begin position="1"/>
        <end position="22"/>
    </location>
</feature>
<comment type="caution">
    <text evidence="2">The sequence shown here is derived from an EMBL/GenBank/DDBJ whole genome shotgun (WGS) entry which is preliminary data.</text>
</comment>
<feature type="chain" id="PRO_5044783629" evidence="1">
    <location>
        <begin position="23"/>
        <end position="128"/>
    </location>
</feature>
<reference evidence="2 3" key="1">
    <citation type="submission" date="2024-10" db="EMBL/GenBank/DDBJ databases">
        <authorList>
            <person name="Kim D."/>
        </authorList>
    </citation>
    <scope>NUCLEOTIDE SEQUENCE [LARGE SCALE GENOMIC DNA]</scope>
    <source>
        <strain evidence="2">BH-2024</strain>
    </source>
</reference>
<keyword evidence="1" id="KW-0732">Signal</keyword>
<organism evidence="2 3">
    <name type="scientific">Heterodera trifolii</name>
    <dbReference type="NCBI Taxonomy" id="157864"/>
    <lineage>
        <taxon>Eukaryota</taxon>
        <taxon>Metazoa</taxon>
        <taxon>Ecdysozoa</taxon>
        <taxon>Nematoda</taxon>
        <taxon>Chromadorea</taxon>
        <taxon>Rhabditida</taxon>
        <taxon>Tylenchina</taxon>
        <taxon>Tylenchomorpha</taxon>
        <taxon>Tylenchoidea</taxon>
        <taxon>Heteroderidae</taxon>
        <taxon>Heteroderinae</taxon>
        <taxon>Heterodera</taxon>
    </lineage>
</organism>
<sequence>MLFPITISVRLVKLFSIFTVSCTNFTVMGAQIETVVISADDNTTKSAGSANANRKHLQEWTRQLVEKVRRTVRAHSERWKLVLIAPGLHTFWRSVAKAAAFCSKILSLWELGKVDDDQRAWDLVRYIW</sequence>
<keyword evidence="3" id="KW-1185">Reference proteome</keyword>